<dbReference type="GO" id="GO:0016705">
    <property type="term" value="F:oxidoreductase activity, acting on paired donors, with incorporation or reduction of molecular oxygen"/>
    <property type="evidence" value="ECO:0007669"/>
    <property type="project" value="InterPro"/>
</dbReference>
<evidence type="ECO:0000313" key="1">
    <source>
        <dbReference type="Ensembl" id="ENSSGRP00000085130.1"/>
    </source>
</evidence>
<dbReference type="GO" id="GO:0004497">
    <property type="term" value="F:monooxygenase activity"/>
    <property type="evidence" value="ECO:0007669"/>
    <property type="project" value="InterPro"/>
</dbReference>
<dbReference type="InParanoid" id="A0A672R9A1"/>
<dbReference type="SUPFAM" id="SSF48264">
    <property type="entry name" value="Cytochrome P450"/>
    <property type="match status" value="1"/>
</dbReference>
<reference evidence="1" key="1">
    <citation type="submission" date="2025-08" db="UniProtKB">
        <authorList>
            <consortium name="Ensembl"/>
        </authorList>
    </citation>
    <scope>IDENTIFICATION</scope>
</reference>
<dbReference type="Proteomes" id="UP000472262">
    <property type="component" value="Unassembled WGS sequence"/>
</dbReference>
<organism evidence="1 2">
    <name type="scientific">Sinocyclocheilus grahami</name>
    <name type="common">Dianchi golden-line fish</name>
    <name type="synonym">Barbus grahami</name>
    <dbReference type="NCBI Taxonomy" id="75366"/>
    <lineage>
        <taxon>Eukaryota</taxon>
        <taxon>Metazoa</taxon>
        <taxon>Chordata</taxon>
        <taxon>Craniata</taxon>
        <taxon>Vertebrata</taxon>
        <taxon>Euteleostomi</taxon>
        <taxon>Actinopterygii</taxon>
        <taxon>Neopterygii</taxon>
        <taxon>Teleostei</taxon>
        <taxon>Ostariophysi</taxon>
        <taxon>Cypriniformes</taxon>
        <taxon>Cyprinidae</taxon>
        <taxon>Cyprininae</taxon>
        <taxon>Sinocyclocheilus</taxon>
    </lineage>
</organism>
<proteinExistence type="predicted"/>
<evidence type="ECO:0000313" key="2">
    <source>
        <dbReference type="Proteomes" id="UP000472262"/>
    </source>
</evidence>
<accession>A0A672R9A1</accession>
<dbReference type="GO" id="GO:0020037">
    <property type="term" value="F:heme binding"/>
    <property type="evidence" value="ECO:0007669"/>
    <property type="project" value="InterPro"/>
</dbReference>
<dbReference type="Ensembl" id="ENSSGRT00000090643.1">
    <property type="protein sequence ID" value="ENSSGRP00000085130.1"/>
    <property type="gene ID" value="ENSSGRG00000042895.1"/>
</dbReference>
<name>A0A672R9A1_SINGR</name>
<reference evidence="1" key="2">
    <citation type="submission" date="2025-09" db="UniProtKB">
        <authorList>
            <consortium name="Ensembl"/>
        </authorList>
    </citation>
    <scope>IDENTIFICATION</scope>
</reference>
<dbReference type="GO" id="GO:0005506">
    <property type="term" value="F:iron ion binding"/>
    <property type="evidence" value="ECO:0007669"/>
    <property type="project" value="InterPro"/>
</dbReference>
<keyword evidence="2" id="KW-1185">Reference proteome</keyword>
<dbReference type="AlphaFoldDB" id="A0A672R9A1"/>
<sequence>MKLELTTVCLVVFLGLIFLVLFEVFRINSCRAQTPPGPRPLPFVSYLHLTLKSAIFLNTIELAKEALVQNASSFSGRPPVPLLIWITEGYGHRCFKKTALQFH</sequence>
<dbReference type="Gene3D" id="1.10.630.10">
    <property type="entry name" value="Cytochrome P450"/>
    <property type="match status" value="1"/>
</dbReference>
<protein>
    <submittedName>
        <fullName evidence="1">Uncharacterized protein</fullName>
    </submittedName>
</protein>
<dbReference type="InterPro" id="IPR036396">
    <property type="entry name" value="Cyt_P450_sf"/>
</dbReference>